<sequence>MNTWGTNQYVYGFLLKDDVATAPFYYPGTTNINPDALWVYRWYYKMIRNTAESTSNSNNTDLAPGKKVIVTLPFEYGAANSVNNYKFYINPAYNVPSGFFTPGNAWDVVMPYWYPHKTQITPANEEYIMDVLYADMHLCFANYLSAVIPIIQTAAESTPGNYMLEHDGDHGYDLSIQYNKFISNSLVTSKKIAYYSANGHAGVYDNLLHKDGVWDTTQANIYYREAGNLNVYHFSLQ</sequence>
<comment type="caution">
    <text evidence="1">The sequence shown here is derived from an EMBL/GenBank/DDBJ whole genome shotgun (WGS) entry which is preliminary data.</text>
</comment>
<proteinExistence type="predicted"/>
<accession>A0A645E6B1</accession>
<dbReference type="AlphaFoldDB" id="A0A645E6B1"/>
<reference evidence="1" key="1">
    <citation type="submission" date="2019-08" db="EMBL/GenBank/DDBJ databases">
        <authorList>
            <person name="Kucharzyk K."/>
            <person name="Murdoch R.W."/>
            <person name="Higgins S."/>
            <person name="Loffler F."/>
        </authorList>
    </citation>
    <scope>NUCLEOTIDE SEQUENCE</scope>
</reference>
<evidence type="ECO:0000313" key="1">
    <source>
        <dbReference type="EMBL" id="MPM97069.1"/>
    </source>
</evidence>
<name>A0A645E6B1_9ZZZZ</name>
<protein>
    <submittedName>
        <fullName evidence="1">Uncharacterized protein</fullName>
    </submittedName>
</protein>
<gene>
    <name evidence="1" type="ORF">SDC9_144242</name>
</gene>
<dbReference type="EMBL" id="VSSQ01043393">
    <property type="protein sequence ID" value="MPM97069.1"/>
    <property type="molecule type" value="Genomic_DNA"/>
</dbReference>
<organism evidence="1">
    <name type="scientific">bioreactor metagenome</name>
    <dbReference type="NCBI Taxonomy" id="1076179"/>
    <lineage>
        <taxon>unclassified sequences</taxon>
        <taxon>metagenomes</taxon>
        <taxon>ecological metagenomes</taxon>
    </lineage>
</organism>